<evidence type="ECO:0000313" key="7">
    <source>
        <dbReference type="EMBL" id="CAK0855905.1"/>
    </source>
</evidence>
<evidence type="ECO:0000256" key="5">
    <source>
        <dbReference type="ARBA" id="ARBA00023080"/>
    </source>
</evidence>
<dbReference type="InterPro" id="IPR033704">
    <property type="entry name" value="dUTPase_trimeric"/>
</dbReference>
<evidence type="ECO:0000256" key="4">
    <source>
        <dbReference type="ARBA" id="ARBA00022801"/>
    </source>
</evidence>
<evidence type="ECO:0000256" key="2">
    <source>
        <dbReference type="ARBA" id="ARBA00006581"/>
    </source>
</evidence>
<dbReference type="Pfam" id="PF00692">
    <property type="entry name" value="dUTPase"/>
    <property type="match status" value="1"/>
</dbReference>
<dbReference type="Gene3D" id="2.70.40.10">
    <property type="match status" value="1"/>
</dbReference>
<comment type="pathway">
    <text evidence="1">Pyrimidine metabolism; dUMP biosynthesis; dUMP from dCTP (dUTP route): step 2/2.</text>
</comment>
<gene>
    <name evidence="7" type="ORF">PCOR1329_LOCUS46430</name>
</gene>
<dbReference type="InterPro" id="IPR036157">
    <property type="entry name" value="dUTPase-like_sf"/>
</dbReference>
<evidence type="ECO:0000313" key="8">
    <source>
        <dbReference type="Proteomes" id="UP001189429"/>
    </source>
</evidence>
<keyword evidence="5" id="KW-0546">Nucleotide metabolism</keyword>
<comment type="caution">
    <text evidence="7">The sequence shown here is derived from an EMBL/GenBank/DDBJ whole genome shotgun (WGS) entry which is preliminary data.</text>
</comment>
<dbReference type="CDD" id="cd07557">
    <property type="entry name" value="trimeric_dUTPase"/>
    <property type="match status" value="1"/>
</dbReference>
<comment type="similarity">
    <text evidence="2">Belongs to the dUTPase family.</text>
</comment>
<keyword evidence="4" id="KW-0378">Hydrolase</keyword>
<dbReference type="EC" id="3.6.1.23" evidence="3"/>
<dbReference type="Proteomes" id="UP001189429">
    <property type="component" value="Unassembled WGS sequence"/>
</dbReference>
<name>A0ABN9UD52_9DINO</name>
<organism evidence="7 8">
    <name type="scientific">Prorocentrum cordatum</name>
    <dbReference type="NCBI Taxonomy" id="2364126"/>
    <lineage>
        <taxon>Eukaryota</taxon>
        <taxon>Sar</taxon>
        <taxon>Alveolata</taxon>
        <taxon>Dinophyceae</taxon>
        <taxon>Prorocentrales</taxon>
        <taxon>Prorocentraceae</taxon>
        <taxon>Prorocentrum</taxon>
    </lineage>
</organism>
<evidence type="ECO:0000259" key="6">
    <source>
        <dbReference type="Pfam" id="PF00692"/>
    </source>
</evidence>
<protein>
    <recommendedName>
        <fullName evidence="3">dUTP diphosphatase</fullName>
        <ecNumber evidence="3">3.6.1.23</ecNumber>
    </recommendedName>
</protein>
<dbReference type="PANTHER" id="PTHR11241">
    <property type="entry name" value="DEOXYURIDINE 5'-TRIPHOSPHATE NUCLEOTIDOHYDROLASE"/>
    <property type="match status" value="1"/>
</dbReference>
<dbReference type="InterPro" id="IPR029054">
    <property type="entry name" value="dUTPase-like"/>
</dbReference>
<sequence length="1372" mass="154367">MAGLGLPTQKQYPQLPVSQLTNRVEASSSSTDKNVSAFVLSIFSECDDTFEAYHLVSGRQRKGFIIDPGAASGICGTDTLLQHNGKDTQNYTITPGSGNFTGINGRPTTGLGHVAQKAQRSRVELSIDSDPSDVHVVSVLLTYSNHYLLLTNDPAGQQREEPAVSAQVVEMLMHMVYMEDTFPDYLTSENVAWLKQRYKDTPKEFYTETGYEVVAPTNFDKSRLTVLFPVGYRYGWDLMNPEHRKMLSKVQAVFKPIVKLSAPDCRMWTAMSNKRGAGVAAAERQAEFPKLERLHRDNVVQDRDRHGYINQNDLRSQLWTQSPLKQNQDIASNRTRRVDGCAQGCVIQLRKTIRRCPGHGVQRHAMIEGSAPGSGSKTVALTTVYTRTMCRALISNIASFARKSTCALMFAALVRTQKQCEFSYYTLRRRHLGSAATVRRHTTSLRSQTAFLNLDNGVDFIALLPAGTAGQLWPRSGLALRQCLGINGGVIDADYRGELIVILENRGKSRFACQSGDRIAQLMIVQSHTPPVQLEDHIDDGETGRGKNGFGSTGLHAQQMAWKLQAGTQGRSQADFDTTSGQDTFSDGKGYDGSSMKVAYDRLRRVKVGDFTTNIHEQLKNIDQLWMARILADLAGQHTGILTAPNTQQQLNVGDDADGIVQILIELLRPLMDVDSLHITFQPNSLETSNTTSIDDSPFRIVSLGADIDKWESPALERLDGLTPAQQHHGIRDHKWLIAAQGHAPPPTMEEDAERRILPRLKLTTAPPSFDFAKLRQQLQETEYDAARFRLLKGLHERLWHEQFPSMEKFLRRLGVPDRCLELAQQVLAACEQCNDWPPIASKPKYRAELAGWFGDFMACDLFFIFGKTFLLMVGEAIGWNIAQVLPKDAFHIAQAMLRTWFRYFGPPKCIKFDQEGGVRSDDFAPTITGLAEKRSLIKTSALECKASVAKQRLAVPDEDIMFERTMCQNCMLEYGGCTPSQCLHGQNPRGFFDHGSNSTLSIDGARDSTPNTLKSCLRLRMMAQTAFQKAVIEQRIAEANNTRVQIRSDVAKLRHLQDFVDLYRVPDRKDAPGWKAAPAVTITVGMVHDANGMQTVVPDDLEVDTPEVFRLASQVGEVLLQVSAPRAIRFGTQLPNIDTYHGIKRGVILAWIRRDRLIYQVRQVDLGNTLRLATILPDTPSNYYFIIYVSDQYEEVTVQDALPDLPDISSIEQIDDAPWTAPTQFLPSPPPTEWWKPPGQAHLSWRHLHLLDLLMIVQVDQCQKVSKSELWRQITTSKCRMRSSFREVRHHVELPPHLGLQHRFGRYPRYRCFQHLRLQLHRTGSKWRFPTHLSAWTPLAENQQHLGSHQLYQTQELGNMMATDLGPRHQS</sequence>
<dbReference type="PANTHER" id="PTHR11241:SF0">
    <property type="entry name" value="DEOXYURIDINE 5'-TRIPHOSPHATE NUCLEOTIDOHYDROLASE"/>
    <property type="match status" value="1"/>
</dbReference>
<keyword evidence="8" id="KW-1185">Reference proteome</keyword>
<feature type="domain" description="dUTPase-like" evidence="6">
    <location>
        <begin position="463"/>
        <end position="554"/>
    </location>
</feature>
<proteinExistence type="inferred from homology"/>
<reference evidence="7" key="1">
    <citation type="submission" date="2023-10" db="EMBL/GenBank/DDBJ databases">
        <authorList>
            <person name="Chen Y."/>
            <person name="Shah S."/>
            <person name="Dougan E. K."/>
            <person name="Thang M."/>
            <person name="Chan C."/>
        </authorList>
    </citation>
    <scope>NUCLEOTIDE SEQUENCE [LARGE SCALE GENOMIC DNA]</scope>
</reference>
<dbReference type="EMBL" id="CAUYUJ010015586">
    <property type="protein sequence ID" value="CAK0855905.1"/>
    <property type="molecule type" value="Genomic_DNA"/>
</dbReference>
<evidence type="ECO:0000256" key="3">
    <source>
        <dbReference type="ARBA" id="ARBA00012379"/>
    </source>
</evidence>
<dbReference type="SUPFAM" id="SSF51283">
    <property type="entry name" value="dUTPase-like"/>
    <property type="match status" value="1"/>
</dbReference>
<dbReference type="InterPro" id="IPR008181">
    <property type="entry name" value="dUTPase"/>
</dbReference>
<evidence type="ECO:0000256" key="1">
    <source>
        <dbReference type="ARBA" id="ARBA00005142"/>
    </source>
</evidence>
<accession>A0ABN9UD52</accession>